<comment type="similarity">
    <text evidence="1">Belongs to the YciI family.</text>
</comment>
<dbReference type="Proteomes" id="UP001157034">
    <property type="component" value="Unassembled WGS sequence"/>
</dbReference>
<dbReference type="InterPro" id="IPR005545">
    <property type="entry name" value="YCII"/>
</dbReference>
<comment type="caution">
    <text evidence="3">The sequence shown here is derived from an EMBL/GenBank/DDBJ whole genome shotgun (WGS) entry which is preliminary data.</text>
</comment>
<dbReference type="Pfam" id="PF03795">
    <property type="entry name" value="YCII"/>
    <property type="match status" value="1"/>
</dbReference>
<proteinExistence type="inferred from homology"/>
<protein>
    <recommendedName>
        <fullName evidence="2">YCII-related domain-containing protein</fullName>
    </recommendedName>
</protein>
<evidence type="ECO:0000256" key="1">
    <source>
        <dbReference type="ARBA" id="ARBA00007689"/>
    </source>
</evidence>
<evidence type="ECO:0000259" key="2">
    <source>
        <dbReference type="Pfam" id="PF03795"/>
    </source>
</evidence>
<sequence length="133" mass="13799">MDSVHIVCDARDMTMADDLRLFAVLIYAHDSAHALDATPAELAEPNGHADELKAAGAMTAAYAFTPRELAVSIREGGVTPGPFIDAPAIVVGVYVIEAPDLDAALEIAATNPAIRGVGGVEVRPIHSGGVVER</sequence>
<dbReference type="InterPro" id="IPR011008">
    <property type="entry name" value="Dimeric_a/b-barrel"/>
</dbReference>
<dbReference type="EMBL" id="BSVB01000001">
    <property type="protein sequence ID" value="GMA94582.1"/>
    <property type="molecule type" value="Genomic_DNA"/>
</dbReference>
<organism evidence="3 4">
    <name type="scientific">Pseudolysinimonas kribbensis</name>
    <dbReference type="NCBI Taxonomy" id="433641"/>
    <lineage>
        <taxon>Bacteria</taxon>
        <taxon>Bacillati</taxon>
        <taxon>Actinomycetota</taxon>
        <taxon>Actinomycetes</taxon>
        <taxon>Micrococcales</taxon>
        <taxon>Microbacteriaceae</taxon>
        <taxon>Pseudolysinimonas</taxon>
    </lineage>
</organism>
<gene>
    <name evidence="3" type="ORF">GCM10025881_14060</name>
</gene>
<evidence type="ECO:0000313" key="3">
    <source>
        <dbReference type="EMBL" id="GMA94582.1"/>
    </source>
</evidence>
<dbReference type="SUPFAM" id="SSF54909">
    <property type="entry name" value="Dimeric alpha+beta barrel"/>
    <property type="match status" value="1"/>
</dbReference>
<dbReference type="Gene3D" id="3.30.70.1060">
    <property type="entry name" value="Dimeric alpha+beta barrel"/>
    <property type="match status" value="1"/>
</dbReference>
<keyword evidence="4" id="KW-1185">Reference proteome</keyword>
<feature type="domain" description="YCII-related" evidence="2">
    <location>
        <begin position="24"/>
        <end position="125"/>
    </location>
</feature>
<name>A0ABQ6K3Q0_9MICO</name>
<evidence type="ECO:0000313" key="4">
    <source>
        <dbReference type="Proteomes" id="UP001157034"/>
    </source>
</evidence>
<accession>A0ABQ6K3Q0</accession>
<reference evidence="4" key="1">
    <citation type="journal article" date="2019" name="Int. J. Syst. Evol. Microbiol.">
        <title>The Global Catalogue of Microorganisms (GCM) 10K type strain sequencing project: providing services to taxonomists for standard genome sequencing and annotation.</title>
        <authorList>
            <consortium name="The Broad Institute Genomics Platform"/>
            <consortium name="The Broad Institute Genome Sequencing Center for Infectious Disease"/>
            <person name="Wu L."/>
            <person name="Ma J."/>
        </authorList>
    </citation>
    <scope>NUCLEOTIDE SEQUENCE [LARGE SCALE GENOMIC DNA]</scope>
    <source>
        <strain evidence="4">NBRC 108894</strain>
    </source>
</reference>